<dbReference type="InterPro" id="IPR056858">
    <property type="entry name" value="VSR_TRX"/>
</dbReference>
<dbReference type="CDD" id="cd00054">
    <property type="entry name" value="EGF_CA"/>
    <property type="match status" value="1"/>
</dbReference>
<dbReference type="Pfam" id="PF25011">
    <property type="entry name" value="VSR_TRX"/>
    <property type="match status" value="1"/>
</dbReference>
<sequence>MTGLVGFLFLISLIGATMAKFVVEKNSLTVTSPESMRGTHESAIASFGIPQYGGSMAGTLSYPKENRKACKGFDEFGTSSASFKSKPGTLPAFVLVDRGGSFNLIELGFSLPVLIKFTNYCFFALKVWNAQKAGASAVLVTDNVAEPLITMDSPQENGASAAYIENITIPSALIDKDFGEKLKNAISGGEMVNLNLDWREAVPHPDARVEYELWTNKAFVVSRQCQSQCINHGRYCAPDPEEDFSIGYEGRDVVLENLRQLCVFRAARDDKKPWIWWDYVTDFQVRCPMKQKKYTKECGEAVIKSLGLDLHKIEKCMGDPYADSDNPVLKEEQDAQLKKGAVLKAICSGFEETTEPSVCLSDDIQTNECLENNGGCWQDKAANITACKDTFRGRVCECPLVGGVQFKGDGYSNCEASGPGRCKINSGGCWHDTRDGHSFSACLDIHGSNCQCPPGFKGDGVKSCVDVDECKEKKACQCPECSCKNLWGDYECKCSGNLLYMKDHDTCISKAARTANVAWTAFWLILMGLVATAGVAYLVYKYRIRSYMDSEIRAIMAQYMPLDNQR</sequence>
<proteinExistence type="inferred from homology"/>
<dbReference type="Gene3D" id="2.10.25.10">
    <property type="entry name" value="Laminin"/>
    <property type="match status" value="2"/>
</dbReference>
<feature type="domain" description="EGF-like calcium-binding" evidence="20">
    <location>
        <begin position="466"/>
        <end position="508"/>
    </location>
</feature>
<evidence type="ECO:0000256" key="14">
    <source>
        <dbReference type="ARBA" id="ARBA00023180"/>
    </source>
</evidence>
<keyword evidence="12 18" id="KW-0472">Membrane</keyword>
<dbReference type="SMART" id="SM00179">
    <property type="entry name" value="EGF_CA"/>
    <property type="match status" value="1"/>
</dbReference>
<reference evidence="21 22" key="1">
    <citation type="submission" date="2024-01" db="EMBL/GenBank/DDBJ databases">
        <title>Genome assemblies of Stephania.</title>
        <authorList>
            <person name="Yang L."/>
        </authorList>
    </citation>
    <scope>NUCLEOTIDE SEQUENCE [LARGE SCALE GENOMIC DNA]</scope>
    <source>
        <strain evidence="21">QJT</strain>
        <tissue evidence="21">Leaf</tissue>
    </source>
</reference>
<feature type="signal peptide" evidence="19">
    <location>
        <begin position="1"/>
        <end position="19"/>
    </location>
</feature>
<dbReference type="InterPro" id="IPR046450">
    <property type="entry name" value="PA_dom_sf"/>
</dbReference>
<evidence type="ECO:0000256" key="15">
    <source>
        <dbReference type="ARBA" id="ARBA00023329"/>
    </source>
</evidence>
<feature type="transmembrane region" description="Helical" evidence="18">
    <location>
        <begin position="517"/>
        <end position="540"/>
    </location>
</feature>
<gene>
    <name evidence="21" type="ORF">Sjap_017762</name>
</gene>
<evidence type="ECO:0000256" key="8">
    <source>
        <dbReference type="ARBA" id="ARBA00022837"/>
    </source>
</evidence>
<dbReference type="GO" id="GO:0030665">
    <property type="term" value="C:clathrin-coated vesicle membrane"/>
    <property type="evidence" value="ECO:0007669"/>
    <property type="project" value="UniProtKB-SubCell"/>
</dbReference>
<dbReference type="InterPro" id="IPR026823">
    <property type="entry name" value="cEGF"/>
</dbReference>
<evidence type="ECO:0000256" key="10">
    <source>
        <dbReference type="ARBA" id="ARBA00022989"/>
    </source>
</evidence>
<dbReference type="EMBL" id="JBBNAE010000007">
    <property type="protein sequence ID" value="KAK9109702.1"/>
    <property type="molecule type" value="Genomic_DNA"/>
</dbReference>
<dbReference type="Pfam" id="PF02225">
    <property type="entry name" value="PA"/>
    <property type="match status" value="1"/>
</dbReference>
<evidence type="ECO:0000256" key="9">
    <source>
        <dbReference type="ARBA" id="ARBA00022927"/>
    </source>
</evidence>
<dbReference type="AlphaFoldDB" id="A0AAP0NIL7"/>
<accession>A0AAP0NIL7</accession>
<keyword evidence="15" id="KW-0968">Cytoplasmic vesicle</keyword>
<evidence type="ECO:0000256" key="11">
    <source>
        <dbReference type="ARBA" id="ARBA00023034"/>
    </source>
</evidence>
<keyword evidence="6 19" id="KW-0732">Signal</keyword>
<keyword evidence="13" id="KW-1015">Disulfide bond</keyword>
<comment type="similarity">
    <text evidence="2">Belongs to the VSR (BP-80) family.</text>
</comment>
<keyword evidence="3" id="KW-0813">Transport</keyword>
<comment type="subcellular location">
    <subcellularLocation>
        <location evidence="16">Cytoplasmic vesicle</location>
        <location evidence="16">Clathrin-coated vesicle membrane</location>
        <topology evidence="16">Single-pass type I membrane protein</topology>
    </subcellularLocation>
    <subcellularLocation>
        <location evidence="1">Golgi apparatus membrane</location>
        <topology evidence="1">Single-pass type I membrane protein</topology>
    </subcellularLocation>
    <subcellularLocation>
        <location evidence="17">Prevacuolar compartment membrane</location>
        <topology evidence="17">Single-pass type I membrane protein</topology>
    </subcellularLocation>
</comment>
<dbReference type="GO" id="GO:0000139">
    <property type="term" value="C:Golgi membrane"/>
    <property type="evidence" value="ECO:0007669"/>
    <property type="project" value="UniProtKB-SubCell"/>
</dbReference>
<evidence type="ECO:0000256" key="5">
    <source>
        <dbReference type="ARBA" id="ARBA00022692"/>
    </source>
</evidence>
<keyword evidence="4" id="KW-0245">EGF-like domain</keyword>
<organism evidence="21 22">
    <name type="scientific">Stephania japonica</name>
    <dbReference type="NCBI Taxonomy" id="461633"/>
    <lineage>
        <taxon>Eukaryota</taxon>
        <taxon>Viridiplantae</taxon>
        <taxon>Streptophyta</taxon>
        <taxon>Embryophyta</taxon>
        <taxon>Tracheophyta</taxon>
        <taxon>Spermatophyta</taxon>
        <taxon>Magnoliopsida</taxon>
        <taxon>Ranunculales</taxon>
        <taxon>Menispermaceae</taxon>
        <taxon>Menispermoideae</taxon>
        <taxon>Cissampelideae</taxon>
        <taxon>Stephania</taxon>
    </lineage>
</organism>
<evidence type="ECO:0000256" key="19">
    <source>
        <dbReference type="SAM" id="SignalP"/>
    </source>
</evidence>
<dbReference type="GO" id="GO:0005509">
    <property type="term" value="F:calcium ion binding"/>
    <property type="evidence" value="ECO:0007669"/>
    <property type="project" value="InterPro"/>
</dbReference>
<evidence type="ECO:0000259" key="20">
    <source>
        <dbReference type="SMART" id="SM00179"/>
    </source>
</evidence>
<dbReference type="GO" id="GO:0015031">
    <property type="term" value="P:protein transport"/>
    <property type="evidence" value="ECO:0007669"/>
    <property type="project" value="UniProtKB-KW"/>
</dbReference>
<evidence type="ECO:0000256" key="12">
    <source>
        <dbReference type="ARBA" id="ARBA00023136"/>
    </source>
</evidence>
<keyword evidence="10 18" id="KW-1133">Transmembrane helix</keyword>
<dbReference type="InterPro" id="IPR018097">
    <property type="entry name" value="EGF_Ca-bd_CS"/>
</dbReference>
<dbReference type="PANTHER" id="PTHR22702:SF1">
    <property type="entry name" value="PROTEASE-ASSOCIATED DOMAIN-CONTAINING PROTEIN 1"/>
    <property type="match status" value="1"/>
</dbReference>
<dbReference type="InterPro" id="IPR003137">
    <property type="entry name" value="PA_domain"/>
</dbReference>
<evidence type="ECO:0000313" key="22">
    <source>
        <dbReference type="Proteomes" id="UP001417504"/>
    </source>
</evidence>
<keyword evidence="8" id="KW-0106">Calcium</keyword>
<keyword evidence="11" id="KW-0333">Golgi apparatus</keyword>
<protein>
    <recommendedName>
        <fullName evidence="20">EGF-like calcium-binding domain-containing protein</fullName>
    </recommendedName>
</protein>
<evidence type="ECO:0000256" key="13">
    <source>
        <dbReference type="ARBA" id="ARBA00023157"/>
    </source>
</evidence>
<evidence type="ECO:0000256" key="4">
    <source>
        <dbReference type="ARBA" id="ARBA00022536"/>
    </source>
</evidence>
<evidence type="ECO:0000256" key="18">
    <source>
        <dbReference type="SAM" id="Phobius"/>
    </source>
</evidence>
<keyword evidence="9" id="KW-0653">Protein transport</keyword>
<evidence type="ECO:0000256" key="7">
    <source>
        <dbReference type="ARBA" id="ARBA00022737"/>
    </source>
</evidence>
<dbReference type="Proteomes" id="UP001417504">
    <property type="component" value="Unassembled WGS sequence"/>
</dbReference>
<evidence type="ECO:0000256" key="16">
    <source>
        <dbReference type="ARBA" id="ARBA00029430"/>
    </source>
</evidence>
<dbReference type="FunFam" id="2.10.25.10:FF:000178">
    <property type="entry name" value="vacuolar-sorting receptor 1"/>
    <property type="match status" value="1"/>
</dbReference>
<evidence type="ECO:0000256" key="17">
    <source>
        <dbReference type="ARBA" id="ARBA00043947"/>
    </source>
</evidence>
<evidence type="ECO:0000256" key="2">
    <source>
        <dbReference type="ARBA" id="ARBA00007038"/>
    </source>
</evidence>
<keyword evidence="22" id="KW-1185">Reference proteome</keyword>
<name>A0AAP0NIL7_9MAGN</name>
<dbReference type="SUPFAM" id="SSF52025">
    <property type="entry name" value="PA domain"/>
    <property type="match status" value="1"/>
</dbReference>
<evidence type="ECO:0000256" key="6">
    <source>
        <dbReference type="ARBA" id="ARBA00022729"/>
    </source>
</evidence>
<feature type="chain" id="PRO_5042999218" description="EGF-like calcium-binding domain-containing protein" evidence="19">
    <location>
        <begin position="20"/>
        <end position="566"/>
    </location>
</feature>
<dbReference type="Pfam" id="PF12662">
    <property type="entry name" value="cEGF"/>
    <property type="match status" value="1"/>
</dbReference>
<keyword evidence="7" id="KW-0677">Repeat</keyword>
<comment type="caution">
    <text evidence="21">The sequence shown here is derived from an EMBL/GenBank/DDBJ whole genome shotgun (WGS) entry which is preliminary data.</text>
</comment>
<dbReference type="PANTHER" id="PTHR22702">
    <property type="entry name" value="PROTEASE-ASSOCIATED DOMAIN-CONTAINING PROTEIN"/>
    <property type="match status" value="1"/>
</dbReference>
<evidence type="ECO:0000313" key="21">
    <source>
        <dbReference type="EMBL" id="KAK9109702.1"/>
    </source>
</evidence>
<dbReference type="InterPro" id="IPR001881">
    <property type="entry name" value="EGF-like_Ca-bd_dom"/>
</dbReference>
<dbReference type="PROSITE" id="PS01187">
    <property type="entry name" value="EGF_CA"/>
    <property type="match status" value="1"/>
</dbReference>
<evidence type="ECO:0000256" key="1">
    <source>
        <dbReference type="ARBA" id="ARBA00004614"/>
    </source>
</evidence>
<dbReference type="Gene3D" id="3.50.30.30">
    <property type="match status" value="1"/>
</dbReference>
<keyword evidence="5 18" id="KW-0812">Transmembrane</keyword>
<evidence type="ECO:0000256" key="3">
    <source>
        <dbReference type="ARBA" id="ARBA00022448"/>
    </source>
</evidence>
<keyword evidence="14" id="KW-0325">Glycoprotein</keyword>